<accession>A0A545T546</accession>
<evidence type="ECO:0008006" key="4">
    <source>
        <dbReference type="Google" id="ProtNLM"/>
    </source>
</evidence>
<evidence type="ECO:0000313" key="3">
    <source>
        <dbReference type="Proteomes" id="UP000317839"/>
    </source>
</evidence>
<dbReference type="OrthoDB" id="7531957at2"/>
<dbReference type="SUPFAM" id="SSF56935">
    <property type="entry name" value="Porins"/>
    <property type="match status" value="1"/>
</dbReference>
<keyword evidence="3" id="KW-1185">Reference proteome</keyword>
<dbReference type="Proteomes" id="UP000317839">
    <property type="component" value="Unassembled WGS sequence"/>
</dbReference>
<sequence length="416" mass="48370">MIKHRGLISFLLILFCCSANSNEFNGLLQVGLSYSDTDKPWLVSWLRNGTGVTRFDSENDGLDINLLALEYTTDFSDSTSIQLSGIYYPDGEERFGITEAFVDINPIAEGWKNSGRIGLFYPSFSFENPDTAWNSPYTYSFSAINTWVAEELRILGGEWSLTRPGKAFRSPHTFKFVASLYTANDPIGTILSWRGWGLSQRQTFWGERVEFADYPSLDTVLSFQPPWVEPFEEIDDNIGYYVGTHWRYKTNSELRVYFYDNNADETERISPQGQYAWETNFVSIAWQYRFNKHTRILTQYMNGETVMGWSETGDDYVVQAPFNAFYLLASHKQGEHRFSIRYDKFKVEDEDAYPLSDPNNSDGDAWTINWRYNLTAQTQFGIESLWVDSTNQSRTLWNWPAREKQHQMQAILQYRF</sequence>
<protein>
    <recommendedName>
        <fullName evidence="4">Porin</fullName>
    </recommendedName>
</protein>
<reference evidence="2 3" key="1">
    <citation type="submission" date="2019-06" db="EMBL/GenBank/DDBJ databases">
        <title>Draft genome of Aliikangiella marina GYP-15.</title>
        <authorList>
            <person name="Wang G."/>
        </authorList>
    </citation>
    <scope>NUCLEOTIDE SEQUENCE [LARGE SCALE GENOMIC DNA]</scope>
    <source>
        <strain evidence="2 3">GYP-15</strain>
    </source>
</reference>
<evidence type="ECO:0000313" key="2">
    <source>
        <dbReference type="EMBL" id="TQV72370.1"/>
    </source>
</evidence>
<gene>
    <name evidence="2" type="ORF">FLL45_19345</name>
</gene>
<feature type="chain" id="PRO_5021879958" description="Porin" evidence="1">
    <location>
        <begin position="22"/>
        <end position="416"/>
    </location>
</feature>
<keyword evidence="1" id="KW-0732">Signal</keyword>
<dbReference type="EMBL" id="VIKR01000005">
    <property type="protein sequence ID" value="TQV72370.1"/>
    <property type="molecule type" value="Genomic_DNA"/>
</dbReference>
<comment type="caution">
    <text evidence="2">The sequence shown here is derived from an EMBL/GenBank/DDBJ whole genome shotgun (WGS) entry which is preliminary data.</text>
</comment>
<proteinExistence type="predicted"/>
<dbReference type="RefSeq" id="WP_142943700.1">
    <property type="nucleotide sequence ID" value="NZ_VIKR01000005.1"/>
</dbReference>
<name>A0A545T546_9GAMM</name>
<feature type="signal peptide" evidence="1">
    <location>
        <begin position="1"/>
        <end position="21"/>
    </location>
</feature>
<organism evidence="2 3">
    <name type="scientific">Aliikangiella marina</name>
    <dbReference type="NCBI Taxonomy" id="1712262"/>
    <lineage>
        <taxon>Bacteria</taxon>
        <taxon>Pseudomonadati</taxon>
        <taxon>Pseudomonadota</taxon>
        <taxon>Gammaproteobacteria</taxon>
        <taxon>Oceanospirillales</taxon>
        <taxon>Pleioneaceae</taxon>
        <taxon>Aliikangiella</taxon>
    </lineage>
</organism>
<evidence type="ECO:0000256" key="1">
    <source>
        <dbReference type="SAM" id="SignalP"/>
    </source>
</evidence>
<dbReference type="AlphaFoldDB" id="A0A545T546"/>